<accession>A0ABR8FSP4</accession>
<protein>
    <submittedName>
        <fullName evidence="2">Helix-turn-helix domain-containing protein</fullName>
    </submittedName>
</protein>
<dbReference type="NCBIfam" id="TIGR01764">
    <property type="entry name" value="excise"/>
    <property type="match status" value="1"/>
</dbReference>
<dbReference type="InterPro" id="IPR041657">
    <property type="entry name" value="HTH_17"/>
</dbReference>
<gene>
    <name evidence="2" type="ORF">H6G74_09005</name>
</gene>
<evidence type="ECO:0000313" key="3">
    <source>
        <dbReference type="Proteomes" id="UP000603457"/>
    </source>
</evidence>
<organism evidence="2 3">
    <name type="scientific">Nostoc spongiaeforme FACHB-130</name>
    <dbReference type="NCBI Taxonomy" id="1357510"/>
    <lineage>
        <taxon>Bacteria</taxon>
        <taxon>Bacillati</taxon>
        <taxon>Cyanobacteriota</taxon>
        <taxon>Cyanophyceae</taxon>
        <taxon>Nostocales</taxon>
        <taxon>Nostocaceae</taxon>
        <taxon>Nostoc</taxon>
    </lineage>
</organism>
<dbReference type="EMBL" id="JACJTB010000007">
    <property type="protein sequence ID" value="MBD2594466.1"/>
    <property type="molecule type" value="Genomic_DNA"/>
</dbReference>
<sequence>MNSIIPGQNKPLEPVLLQEQETQSIKQLESILKPEDTQLHLVGANGETIPIPESVDKVLRKVVQAMASGKLVSIVIQEQEFTTQQAADFLNVSRPYLIKLLEQGEISYIMVGTHRRVRFEDLQQYKQQRDSKRRQLLDELIAESQELGFYE</sequence>
<keyword evidence="3" id="KW-1185">Reference proteome</keyword>
<dbReference type="RefSeq" id="WP_190967327.1">
    <property type="nucleotide sequence ID" value="NZ_JACJTB010000007.1"/>
</dbReference>
<dbReference type="Proteomes" id="UP000603457">
    <property type="component" value="Unassembled WGS sequence"/>
</dbReference>
<name>A0ABR8FSP4_9NOSO</name>
<proteinExistence type="predicted"/>
<dbReference type="InterPro" id="IPR010093">
    <property type="entry name" value="SinI_DNA-bd"/>
</dbReference>
<feature type="domain" description="Helix-turn-helix" evidence="1">
    <location>
        <begin position="81"/>
        <end position="129"/>
    </location>
</feature>
<evidence type="ECO:0000259" key="1">
    <source>
        <dbReference type="Pfam" id="PF12728"/>
    </source>
</evidence>
<comment type="caution">
    <text evidence="2">The sequence shown here is derived from an EMBL/GenBank/DDBJ whole genome shotgun (WGS) entry which is preliminary data.</text>
</comment>
<evidence type="ECO:0000313" key="2">
    <source>
        <dbReference type="EMBL" id="MBD2594466.1"/>
    </source>
</evidence>
<dbReference type="Pfam" id="PF12728">
    <property type="entry name" value="HTH_17"/>
    <property type="match status" value="1"/>
</dbReference>
<reference evidence="2 3" key="1">
    <citation type="journal article" date="2020" name="ISME J.">
        <title>Comparative genomics reveals insights into cyanobacterial evolution and habitat adaptation.</title>
        <authorList>
            <person name="Chen M.Y."/>
            <person name="Teng W.K."/>
            <person name="Zhao L."/>
            <person name="Hu C.X."/>
            <person name="Zhou Y.K."/>
            <person name="Han B.P."/>
            <person name="Song L.R."/>
            <person name="Shu W.S."/>
        </authorList>
    </citation>
    <scope>NUCLEOTIDE SEQUENCE [LARGE SCALE GENOMIC DNA]</scope>
    <source>
        <strain evidence="2 3">FACHB-130</strain>
    </source>
</reference>